<dbReference type="CDD" id="cd00078">
    <property type="entry name" value="HECTc"/>
    <property type="match status" value="1"/>
</dbReference>
<reference evidence="8 9" key="1">
    <citation type="submission" date="2014-06" db="EMBL/GenBank/DDBJ databases">
        <title>The Genome of the Aflatoxigenic Filamentous Fungus Aspergillus nomius.</title>
        <authorList>
            <person name="Moore M.G."/>
            <person name="Shannon B.M."/>
            <person name="Brian M.M."/>
        </authorList>
    </citation>
    <scope>NUCLEOTIDE SEQUENCE [LARGE SCALE GENOMIC DNA]</scope>
    <source>
        <strain evidence="8 9">NRRL 13137</strain>
    </source>
</reference>
<evidence type="ECO:0000313" key="9">
    <source>
        <dbReference type="Proteomes" id="UP000037505"/>
    </source>
</evidence>
<dbReference type="FunFam" id="3.30.2160.10:FF:000015">
    <property type="entry name" value="IQ and HECT domain protein"/>
    <property type="match status" value="1"/>
</dbReference>
<dbReference type="EMBL" id="JNOM01000065">
    <property type="protein sequence ID" value="KNG87956.1"/>
    <property type="molecule type" value="Genomic_DNA"/>
</dbReference>
<dbReference type="GO" id="GO:0005762">
    <property type="term" value="C:mitochondrial large ribosomal subunit"/>
    <property type="evidence" value="ECO:0007669"/>
    <property type="project" value="InterPro"/>
</dbReference>
<dbReference type="CDD" id="cd23767">
    <property type="entry name" value="IQCD"/>
    <property type="match status" value="1"/>
</dbReference>
<dbReference type="FunFam" id="3.30.2410.10:FF:000017">
    <property type="entry name" value="E3 ubiquitin-protein ligase UPL7"/>
    <property type="match status" value="1"/>
</dbReference>
<dbReference type="GO" id="GO:0003735">
    <property type="term" value="F:structural constituent of ribosome"/>
    <property type="evidence" value="ECO:0007669"/>
    <property type="project" value="InterPro"/>
</dbReference>
<dbReference type="GeneID" id="26806125"/>
<dbReference type="Gene3D" id="3.90.1750.10">
    <property type="entry name" value="Hect, E3 ligase catalytic domains"/>
    <property type="match status" value="1"/>
</dbReference>
<dbReference type="PANTHER" id="PTHR45700:SF2">
    <property type="entry name" value="UBIQUITIN-PROTEIN LIGASE E3C"/>
    <property type="match status" value="1"/>
</dbReference>
<organism evidence="8 9">
    <name type="scientific">Aspergillus nomiae NRRL (strain ATCC 15546 / NRRL 13137 / CBS 260.88 / M93)</name>
    <dbReference type="NCBI Taxonomy" id="1509407"/>
    <lineage>
        <taxon>Eukaryota</taxon>
        <taxon>Fungi</taxon>
        <taxon>Dikarya</taxon>
        <taxon>Ascomycota</taxon>
        <taxon>Pezizomycotina</taxon>
        <taxon>Eurotiomycetes</taxon>
        <taxon>Eurotiomycetidae</taxon>
        <taxon>Eurotiales</taxon>
        <taxon>Aspergillaceae</taxon>
        <taxon>Aspergillus</taxon>
        <taxon>Aspergillus subgen. Circumdati</taxon>
    </lineage>
</organism>
<gene>
    <name evidence="8" type="ORF">ANOM_004321</name>
</gene>
<dbReference type="Proteomes" id="UP000037505">
    <property type="component" value="Unassembled WGS sequence"/>
</dbReference>
<dbReference type="SMART" id="SM00119">
    <property type="entry name" value="HECTc"/>
    <property type="match status" value="1"/>
</dbReference>
<dbReference type="GO" id="GO:0061630">
    <property type="term" value="F:ubiquitin protein ligase activity"/>
    <property type="evidence" value="ECO:0007669"/>
    <property type="project" value="UniProtKB-EC"/>
</dbReference>
<keyword evidence="5 6" id="KW-0833">Ubl conjugation pathway</keyword>
<keyword evidence="9" id="KW-1185">Reference proteome</keyword>
<dbReference type="GO" id="GO:0000209">
    <property type="term" value="P:protein polyubiquitination"/>
    <property type="evidence" value="ECO:0007669"/>
    <property type="project" value="InterPro"/>
</dbReference>
<dbReference type="SUPFAM" id="SSF56204">
    <property type="entry name" value="Hect, E3 ligase catalytic domain"/>
    <property type="match status" value="1"/>
</dbReference>
<dbReference type="GO" id="GO:0006511">
    <property type="term" value="P:ubiquitin-dependent protein catabolic process"/>
    <property type="evidence" value="ECO:0007669"/>
    <property type="project" value="TreeGrafter"/>
</dbReference>
<dbReference type="InterPro" id="IPR044611">
    <property type="entry name" value="E3A/B/C-like"/>
</dbReference>
<dbReference type="Gene3D" id="3.30.2410.10">
    <property type="entry name" value="Hect, E3 ligase catalytic domain"/>
    <property type="match status" value="1"/>
</dbReference>
<protein>
    <recommendedName>
        <fullName evidence="3">HECT-type E3 ubiquitin transferase</fullName>
        <ecNumber evidence="3">2.3.2.26</ecNumber>
    </recommendedName>
</protein>
<dbReference type="STRING" id="1509407.A0A0L1J847"/>
<feature type="active site" description="Glycyl thioester intermediate" evidence="6">
    <location>
        <position position="1284"/>
    </location>
</feature>
<dbReference type="Pfam" id="PF00632">
    <property type="entry name" value="HECT"/>
    <property type="match status" value="1"/>
</dbReference>
<dbReference type="Pfam" id="PF09809">
    <property type="entry name" value="MRP-L27"/>
    <property type="match status" value="1"/>
</dbReference>
<accession>A0A0L1J847</accession>
<evidence type="ECO:0000313" key="8">
    <source>
        <dbReference type="EMBL" id="KNG87956.1"/>
    </source>
</evidence>
<proteinExistence type="predicted"/>
<dbReference type="OrthoDB" id="8068875at2759"/>
<dbReference type="PANTHER" id="PTHR45700">
    <property type="entry name" value="UBIQUITIN-PROTEIN LIGASE E3C"/>
    <property type="match status" value="1"/>
</dbReference>
<evidence type="ECO:0000256" key="2">
    <source>
        <dbReference type="ARBA" id="ARBA00004906"/>
    </source>
</evidence>
<dbReference type="Gene3D" id="3.30.2160.10">
    <property type="entry name" value="Hect, E3 ligase catalytic domain"/>
    <property type="match status" value="1"/>
</dbReference>
<feature type="domain" description="HECT" evidence="7">
    <location>
        <begin position="936"/>
        <end position="1316"/>
    </location>
</feature>
<dbReference type="RefSeq" id="XP_015408879.1">
    <property type="nucleotide sequence ID" value="XM_015549578.1"/>
</dbReference>
<name>A0A0L1J847_ASPN3</name>
<dbReference type="InterPro" id="IPR019189">
    <property type="entry name" value="Ribosomal_mL41"/>
</dbReference>
<evidence type="ECO:0000256" key="6">
    <source>
        <dbReference type="PROSITE-ProRule" id="PRU00104"/>
    </source>
</evidence>
<dbReference type="InterPro" id="IPR035983">
    <property type="entry name" value="Hect_E3_ubiquitin_ligase"/>
</dbReference>
<dbReference type="InterPro" id="IPR000569">
    <property type="entry name" value="HECT_dom"/>
</dbReference>
<evidence type="ECO:0000256" key="3">
    <source>
        <dbReference type="ARBA" id="ARBA00012485"/>
    </source>
</evidence>
<evidence type="ECO:0000256" key="4">
    <source>
        <dbReference type="ARBA" id="ARBA00022679"/>
    </source>
</evidence>
<comment type="pathway">
    <text evidence="2">Protein modification; protein ubiquitination.</text>
</comment>
<keyword evidence="4" id="KW-0808">Transferase</keyword>
<comment type="caution">
    <text evidence="8">The sequence shown here is derived from an EMBL/GenBank/DDBJ whole genome shotgun (WGS) entry which is preliminary data.</text>
</comment>
<sequence length="1316" mass="149714">MFKPSQPMMARLRLTTKQVNGGYYKGNRTGAMGYFAKNGSYVIDWKKVRTFVVPDNLDEFKLTPFVTQRMAPTKSKYTKDMEKDSKLITVERAFGGKDYLDMWASDNGQESFTGNSRRPRQVNLGGRNTNPFAAFPSGRQHPHGTGPQNTLAVAQQERLLRQQERERLGATRIVQRTWRGYRSRKITCGAWRAEWDVTEQQRSQLLLSFDEMTHDAVQTSPHYATAAECLSQLRLLVQFLDPRNSGDILRLAYFSKAFQNTLRKVPTIATKGEWTTPLKRLSRLTLRVLHSATAPTVPAIALWPLLELLIFLMDLIPKQMARLSQEYYSVMASLTINIDAISSRCLLSRDNLVQAVLALLRPITAETLTAYEWFARSYLTVPDLPAYLGTLDGLANNINYKLLTSAFEPLQLHLKDSPQTPLMHALGSQAGYQAPESGFVKVVSDLLNSTAVHISRRLESGEVTEFGDTPERAPLHPFIKEQLFSLVNQGSITGLLSELQSSHLSQRDLADSQSDASREARILATYALTLLRVFPRRGDDIRMWLYLGSAISDDHMAGQPGSRIPAIKYFWQASRSSDIFNTISEDSTKVLSLLKPASDTNDARLPTMSPKERDEEWMIILLFLELYTFVLKVMDDEEFFSSGSSFTASSNMRVSWTKESALPLEDIKDMTIFLKNLAFTLYWNSADLNEDETFNDSAGIRSYFSSSVPPSDTISSVRDLEMKNKEKGLSGVTGIPLDYFKGLVTGLLRMIHERDSRRKFLPDGHWLMTNRFDMEGFIPAVVAEEENRHQLQDEEEGDEQDDLMDDAYYEPSLGLIGTGRAQQTRRIEALRRRQQRAARRKQLEAVAPRLEILRNMPFFIPFHTRVQIFREFIYRDQLRRRQGFIDPDAWRMSVAQASMGRIIDGRPAVQDILGRHHANIRRERVFEDAFDQFYELGESLKEPIQITFIDKFNTPEAGIDGGGVTKEFLTSVTNEAFKSISDLNLFEENEQHLLYPNPAAVEHRRELLRQGGLAENGPDWNDNIRDLLRRYEFLGRVIGKCLYEGILVDVNFAPFFLLKWALTGGTGSAQKETAYRANLNDLKDLDQGLYQGLLQLKNYPGDVEDFSLNFTVTDIIPLSNGRSRTITRDLKPHGSDIPVTNQNRLVYISYIARYRLQAQPALQTNAFLQGLGQIIQPSWLSMFNQSELQTLVSGESGDIDVSDLRRNTQYGGVYTIGDDREEHPTIQLFWEVMHKMTNEERQKVLRFVTSTPRAPLLGFSHLNPRFSIRDSSEDQERLPSTSTCVNLLKLPRYTNADILREKLLYAINSGAGFDLS</sequence>
<comment type="catalytic activity">
    <reaction evidence="1">
        <text>S-ubiquitinyl-[E2 ubiquitin-conjugating enzyme]-L-cysteine + [acceptor protein]-L-lysine = [E2 ubiquitin-conjugating enzyme]-L-cysteine + N(6)-ubiquitinyl-[acceptor protein]-L-lysine.</text>
        <dbReference type="EC" id="2.3.2.26"/>
    </reaction>
</comment>
<evidence type="ECO:0000256" key="1">
    <source>
        <dbReference type="ARBA" id="ARBA00000885"/>
    </source>
</evidence>
<evidence type="ECO:0000256" key="5">
    <source>
        <dbReference type="ARBA" id="ARBA00022786"/>
    </source>
</evidence>
<dbReference type="EC" id="2.3.2.26" evidence="3"/>
<evidence type="ECO:0000259" key="7">
    <source>
        <dbReference type="PROSITE" id="PS50237"/>
    </source>
</evidence>
<dbReference type="PROSITE" id="PS50237">
    <property type="entry name" value="HECT"/>
    <property type="match status" value="1"/>
</dbReference>